<comment type="caution">
    <text evidence="1">The sequence shown here is derived from an EMBL/GenBank/DDBJ whole genome shotgun (WGS) entry which is preliminary data.</text>
</comment>
<dbReference type="EMBL" id="JANAKD010002782">
    <property type="protein sequence ID" value="KAJ3472914.1"/>
    <property type="molecule type" value="Genomic_DNA"/>
</dbReference>
<organism evidence="1 2">
    <name type="scientific">Lecanicillium saksenae</name>
    <dbReference type="NCBI Taxonomy" id="468837"/>
    <lineage>
        <taxon>Eukaryota</taxon>
        <taxon>Fungi</taxon>
        <taxon>Dikarya</taxon>
        <taxon>Ascomycota</taxon>
        <taxon>Pezizomycotina</taxon>
        <taxon>Sordariomycetes</taxon>
        <taxon>Hypocreomycetidae</taxon>
        <taxon>Hypocreales</taxon>
        <taxon>Cordycipitaceae</taxon>
        <taxon>Lecanicillium</taxon>
    </lineage>
</organism>
<keyword evidence="2" id="KW-1185">Reference proteome</keyword>
<proteinExistence type="predicted"/>
<name>A0ACC1QFT8_9HYPO</name>
<evidence type="ECO:0000313" key="1">
    <source>
        <dbReference type="EMBL" id="KAJ3472914.1"/>
    </source>
</evidence>
<evidence type="ECO:0000313" key="2">
    <source>
        <dbReference type="Proteomes" id="UP001148737"/>
    </source>
</evidence>
<reference evidence="1" key="1">
    <citation type="submission" date="2022-07" db="EMBL/GenBank/DDBJ databases">
        <title>Genome Sequence of Lecanicillium saksenae.</title>
        <authorList>
            <person name="Buettner E."/>
        </authorList>
    </citation>
    <scope>NUCLEOTIDE SEQUENCE</scope>
    <source>
        <strain evidence="1">VT-O1</strain>
    </source>
</reference>
<protein>
    <submittedName>
        <fullName evidence="1">Uncharacterized protein</fullName>
    </submittedName>
</protein>
<gene>
    <name evidence="1" type="ORF">NLG97_g10638</name>
</gene>
<sequence length="544" mass="61431">MFNQIVNAKNTDWTGKPTTNPANNNDPSKAKPVSEIDITFMLSTLVARRNEPVRNRIETFKQSIWPHLQAYGTNLPAPVSQLITSFIDSACKDEIQYGRASHCTELARLAASLGNTNPDIPNMMALRICHVFVTGKIPSSHRSVLSHHLLDLWRHISQMNRLPERDRPLRFALPHENDFRVALRSQQTSEKETLNGDDGGFEAFLEALFPQFENGQSKELADGLLATLCVLSDPRYVIERAQKEAAPLLRYASIFFAEYPQAAESMLQHFPRQAAPGNVCFPANKSQELEPYIRGQWTSLVEFLSDEASTWRQVISIKRFRASLTGVHNRVRKAYLERNRSGVQAIWAEFQQKLADDGDLRWAIQVRPELMDFFVFVACALRLDYEYKTALEMMMKLQMPLTLKTYTSMMHGWRLCKDTGKIDVLWAQLEGANVHLDVPIWTERLAAFILKGRVGACMAALAQLQKQWEDAVNSNTVKESGAVQPSIEMVNACIKGILEIDPPAAKALLSWAHNNGIKPDMTWPGSWISWPITASSRTRPPLSS</sequence>
<accession>A0ACC1QFT8</accession>
<dbReference type="Proteomes" id="UP001148737">
    <property type="component" value="Unassembled WGS sequence"/>
</dbReference>